<dbReference type="InParanoid" id="C3XUH1"/>
<dbReference type="PANTHER" id="PTHR15692">
    <property type="entry name" value="MASTERMIND-LIKE"/>
    <property type="match status" value="1"/>
</dbReference>
<feature type="compositionally biased region" description="Polar residues" evidence="1">
    <location>
        <begin position="431"/>
        <end position="440"/>
    </location>
</feature>
<feature type="compositionally biased region" description="Low complexity" evidence="1">
    <location>
        <begin position="260"/>
        <end position="273"/>
    </location>
</feature>
<evidence type="ECO:0000313" key="2">
    <source>
        <dbReference type="EMBL" id="EEN68545.1"/>
    </source>
</evidence>
<sequence>MGVFDKVASAYLTVVGALSVLRPSGKWWTSDSKISVIVHEGKVGRHSQGKYLVTVRHRKEKQQTKKRKSDGLTWEHAVQFSHWSPTDPLVLKLRKAKRCKDATIAKLSIDVAAVLESADGLPNKWWCAMERLDKGGHQKEDVFLQITVTVDGREVKSGATPDPAAETATTAAQEKPQTTPELKVNSPPSASTTGPAASQPATVSTSGASSDKPTAKIADEPSHERRSSVSQEGETGMSDRSCHAKTSSLSAAGDFTDGKPVSSISPSSSTPAPLDKTGTGGHGEGDAKVGSERLSHDKEVEVPQTVPDAADGPTGDIQDPTKPSEKSVMTAGQENPESSAEPGELTAVLKDVPAAADGPMGDSGRGPGQENPEAELKEVADVSKDQEVPHLLTAADGPTGDINSSQGPDVTSLVKDKETNSQAVDKDKETATPQGGNSTTKPKKDKYDPELEQMEHVWSVEDLWDEFTTMREYADDLDAYAESLRGKLAASVPHVLDYPVIKNLLAYVPERKSYDLPDTEGLNSDDLDDIEDTLVRLLKDEANRATYLRRWVIDELLSVAMEVAPHVLGAQE</sequence>
<accession>C3XUH1</accession>
<dbReference type="EMBL" id="GG666464">
    <property type="protein sequence ID" value="EEN68545.1"/>
    <property type="molecule type" value="Genomic_DNA"/>
</dbReference>
<dbReference type="InterPro" id="IPR035892">
    <property type="entry name" value="C2_domain_sf"/>
</dbReference>
<feature type="compositionally biased region" description="Polar residues" evidence="1">
    <location>
        <begin position="186"/>
        <end position="212"/>
    </location>
</feature>
<feature type="compositionally biased region" description="Basic and acidic residues" evidence="1">
    <location>
        <begin position="374"/>
        <end position="388"/>
    </location>
</feature>
<name>C3XUH1_BRAFL</name>
<reference evidence="2" key="1">
    <citation type="journal article" date="2008" name="Nature">
        <title>The amphioxus genome and the evolution of the chordate karyotype.</title>
        <authorList>
            <consortium name="US DOE Joint Genome Institute (JGI-PGF)"/>
            <person name="Putnam N.H."/>
            <person name="Butts T."/>
            <person name="Ferrier D.E.K."/>
            <person name="Furlong R.F."/>
            <person name="Hellsten U."/>
            <person name="Kawashima T."/>
            <person name="Robinson-Rechavi M."/>
            <person name="Shoguchi E."/>
            <person name="Terry A."/>
            <person name="Yu J.-K."/>
            <person name="Benito-Gutierrez E.L."/>
            <person name="Dubchak I."/>
            <person name="Garcia-Fernandez J."/>
            <person name="Gibson-Brown J.J."/>
            <person name="Grigoriev I.V."/>
            <person name="Horton A.C."/>
            <person name="de Jong P.J."/>
            <person name="Jurka J."/>
            <person name="Kapitonov V.V."/>
            <person name="Kohara Y."/>
            <person name="Kuroki Y."/>
            <person name="Lindquist E."/>
            <person name="Lucas S."/>
            <person name="Osoegawa K."/>
            <person name="Pennacchio L.A."/>
            <person name="Salamov A.A."/>
            <person name="Satou Y."/>
            <person name="Sauka-Spengler T."/>
            <person name="Schmutz J."/>
            <person name="Shin-I T."/>
            <person name="Toyoda A."/>
            <person name="Bronner-Fraser M."/>
            <person name="Fujiyama A."/>
            <person name="Holland L.Z."/>
            <person name="Holland P.W.H."/>
            <person name="Satoh N."/>
            <person name="Rokhsar D.S."/>
        </authorList>
    </citation>
    <scope>NUCLEOTIDE SEQUENCE [LARGE SCALE GENOMIC DNA]</scope>
    <source>
        <strain evidence="2">S238N-H82</strain>
        <tissue evidence="2">Testes</tissue>
    </source>
</reference>
<organism>
    <name type="scientific">Branchiostoma floridae</name>
    <name type="common">Florida lancelet</name>
    <name type="synonym">Amphioxus</name>
    <dbReference type="NCBI Taxonomy" id="7739"/>
    <lineage>
        <taxon>Eukaryota</taxon>
        <taxon>Metazoa</taxon>
        <taxon>Chordata</taxon>
        <taxon>Cephalochordata</taxon>
        <taxon>Leptocardii</taxon>
        <taxon>Amphioxiformes</taxon>
        <taxon>Branchiostomatidae</taxon>
        <taxon>Branchiostoma</taxon>
    </lineage>
</organism>
<dbReference type="GO" id="GO:0003713">
    <property type="term" value="F:transcription coactivator activity"/>
    <property type="evidence" value="ECO:0007669"/>
    <property type="project" value="InterPro"/>
</dbReference>
<feature type="region of interest" description="Disordered" evidence="1">
    <location>
        <begin position="154"/>
        <end position="448"/>
    </location>
</feature>
<dbReference type="InterPro" id="IPR046369">
    <property type="entry name" value="MAML1-3"/>
</dbReference>
<protein>
    <submittedName>
        <fullName evidence="2">Uncharacterized protein</fullName>
    </submittedName>
</protein>
<dbReference type="AlphaFoldDB" id="C3XUH1"/>
<feature type="compositionally biased region" description="Basic and acidic residues" evidence="1">
    <location>
        <begin position="283"/>
        <end position="301"/>
    </location>
</feature>
<gene>
    <name evidence="2" type="ORF">BRAFLDRAFT_75342</name>
</gene>
<feature type="compositionally biased region" description="Basic and acidic residues" evidence="1">
    <location>
        <begin position="213"/>
        <end position="227"/>
    </location>
</feature>
<dbReference type="GO" id="GO:0007221">
    <property type="term" value="P:positive regulation of transcription of Notch receptor target"/>
    <property type="evidence" value="ECO:0007669"/>
    <property type="project" value="InterPro"/>
</dbReference>
<feature type="compositionally biased region" description="Basic and acidic residues" evidence="1">
    <location>
        <begin position="414"/>
        <end position="430"/>
    </location>
</feature>
<dbReference type="PANTHER" id="PTHR15692:SF18">
    <property type="entry name" value="PROTEIN CBG23155"/>
    <property type="match status" value="1"/>
</dbReference>
<evidence type="ECO:0000256" key="1">
    <source>
        <dbReference type="SAM" id="MobiDB-lite"/>
    </source>
</evidence>
<feature type="compositionally biased region" description="Low complexity" evidence="1">
    <location>
        <begin position="159"/>
        <end position="180"/>
    </location>
</feature>
<dbReference type="SUPFAM" id="SSF49562">
    <property type="entry name" value="C2 domain (Calcium/lipid-binding domain, CaLB)"/>
    <property type="match status" value="1"/>
</dbReference>
<proteinExistence type="predicted"/>